<gene>
    <name evidence="1" type="ORF">Ciccas_014599</name>
</gene>
<proteinExistence type="predicted"/>
<sequence>MDRNASVRATSAKLVLRQLDAVIKRCATLNRVTTSEDVPHVLVMVTDATVPMIAALVIATNPLVDVDDSVDTDEK</sequence>
<evidence type="ECO:0000313" key="1">
    <source>
        <dbReference type="EMBL" id="KAL3306905.1"/>
    </source>
</evidence>
<accession>A0ABD2PHZ2</accession>
<keyword evidence="2" id="KW-1185">Reference proteome</keyword>
<dbReference type="AlphaFoldDB" id="A0ABD2PHZ2"/>
<protein>
    <submittedName>
        <fullName evidence="1">Uncharacterized protein</fullName>
    </submittedName>
</protein>
<organism evidence="1 2">
    <name type="scientific">Cichlidogyrus casuarinus</name>
    <dbReference type="NCBI Taxonomy" id="1844966"/>
    <lineage>
        <taxon>Eukaryota</taxon>
        <taxon>Metazoa</taxon>
        <taxon>Spiralia</taxon>
        <taxon>Lophotrochozoa</taxon>
        <taxon>Platyhelminthes</taxon>
        <taxon>Monogenea</taxon>
        <taxon>Monopisthocotylea</taxon>
        <taxon>Dactylogyridea</taxon>
        <taxon>Ancyrocephalidae</taxon>
        <taxon>Cichlidogyrus</taxon>
    </lineage>
</organism>
<reference evidence="1 2" key="1">
    <citation type="submission" date="2024-11" db="EMBL/GenBank/DDBJ databases">
        <title>Adaptive evolution of stress response genes in parasites aligns with host niche diversity.</title>
        <authorList>
            <person name="Hahn C."/>
            <person name="Resl P."/>
        </authorList>
    </citation>
    <scope>NUCLEOTIDE SEQUENCE [LARGE SCALE GENOMIC DNA]</scope>
    <source>
        <strain evidence="1">EGGRZ-B1_66</strain>
        <tissue evidence="1">Body</tissue>
    </source>
</reference>
<name>A0ABD2PHZ2_9PLAT</name>
<dbReference type="Proteomes" id="UP001626550">
    <property type="component" value="Unassembled WGS sequence"/>
</dbReference>
<evidence type="ECO:0000313" key="2">
    <source>
        <dbReference type="Proteomes" id="UP001626550"/>
    </source>
</evidence>
<dbReference type="EMBL" id="JBJKFK010009100">
    <property type="protein sequence ID" value="KAL3306905.1"/>
    <property type="molecule type" value="Genomic_DNA"/>
</dbReference>
<comment type="caution">
    <text evidence="1">The sequence shown here is derived from an EMBL/GenBank/DDBJ whole genome shotgun (WGS) entry which is preliminary data.</text>
</comment>